<dbReference type="GeneID" id="111468187"/>
<dbReference type="RefSeq" id="XP_022969088.1">
    <property type="nucleotide sequence ID" value="XM_023113320.1"/>
</dbReference>
<keyword evidence="2" id="KW-1185">Reference proteome</keyword>
<evidence type="ECO:0000313" key="3">
    <source>
        <dbReference type="RefSeq" id="XP_022969088.1"/>
    </source>
</evidence>
<evidence type="ECO:0000313" key="2">
    <source>
        <dbReference type="Proteomes" id="UP000504608"/>
    </source>
</evidence>
<gene>
    <name evidence="3" type="primary">LOC111468187</name>
</gene>
<sequence length="81" mass="8770">MKQSLQNQTQDTGPGPYPVAPPMCDPMQHGQSQPYSSIIPPQGETKSQIVTPPRETMSKGDGFCRGLCAGLCCYCCLDICF</sequence>
<evidence type="ECO:0000256" key="1">
    <source>
        <dbReference type="SAM" id="MobiDB-lite"/>
    </source>
</evidence>
<dbReference type="Proteomes" id="UP000504608">
    <property type="component" value="Unplaced"/>
</dbReference>
<organism evidence="2 3">
    <name type="scientific">Cucurbita maxima</name>
    <name type="common">Pumpkin</name>
    <name type="synonym">Winter squash</name>
    <dbReference type="NCBI Taxonomy" id="3661"/>
    <lineage>
        <taxon>Eukaryota</taxon>
        <taxon>Viridiplantae</taxon>
        <taxon>Streptophyta</taxon>
        <taxon>Embryophyta</taxon>
        <taxon>Tracheophyta</taxon>
        <taxon>Spermatophyta</taxon>
        <taxon>Magnoliopsida</taxon>
        <taxon>eudicotyledons</taxon>
        <taxon>Gunneridae</taxon>
        <taxon>Pentapetalae</taxon>
        <taxon>rosids</taxon>
        <taxon>fabids</taxon>
        <taxon>Cucurbitales</taxon>
        <taxon>Cucurbitaceae</taxon>
        <taxon>Cucurbiteae</taxon>
        <taxon>Cucurbita</taxon>
    </lineage>
</organism>
<feature type="region of interest" description="Disordered" evidence="1">
    <location>
        <begin position="1"/>
        <end position="54"/>
    </location>
</feature>
<name>A0A6J1HZZ2_CUCMA</name>
<feature type="compositionally biased region" description="Pro residues" evidence="1">
    <location>
        <begin position="15"/>
        <end position="24"/>
    </location>
</feature>
<dbReference type="OrthoDB" id="10441969at2759"/>
<dbReference type="KEGG" id="cmax:111468187"/>
<protein>
    <submittedName>
        <fullName evidence="3">Cysteine-rich and transmembrane domain-containing protein B-like</fullName>
    </submittedName>
</protein>
<feature type="compositionally biased region" description="Polar residues" evidence="1">
    <location>
        <begin position="1"/>
        <end position="12"/>
    </location>
</feature>
<accession>A0A6J1HZZ2</accession>
<dbReference type="AlphaFoldDB" id="A0A6J1HZZ2"/>
<reference evidence="3" key="1">
    <citation type="submission" date="2025-08" db="UniProtKB">
        <authorList>
            <consortium name="RefSeq"/>
        </authorList>
    </citation>
    <scope>IDENTIFICATION</scope>
    <source>
        <tissue evidence="3">Young leaves</tissue>
    </source>
</reference>
<proteinExistence type="predicted"/>